<dbReference type="AlphaFoldDB" id="A0A8I0MM59"/>
<gene>
    <name evidence="1" type="ORF">FOT72_15450</name>
</gene>
<evidence type="ECO:0000313" key="2">
    <source>
        <dbReference type="Proteomes" id="UP000656723"/>
    </source>
</evidence>
<sequence length="282" mass="32421">MFVDIGIQNFDARALNHSSSEISLFRKKSNAAFNREKLQSFLLGSENVLNAEAIVDACFPEVHADVFLSHAHRDEEDVIKLALSLEKLGLNVFVDSCVWGWADEILRVIDEEFCYKKTSQTFDYDLRNRTTSNVYMILNSALQNMIASTELLLFLQTNNSVKIGEYVKNKTHLSSPWIFSELIFAKLGQRTKRRRVKNYAFESYASDSKQTELNKSFEVAFPNPGSRYELANNELQQWIHQGYEKNISDEFSALTHLDVLYRRAGISSDELSESRLLFPPKH</sequence>
<organism evidence="1 2">
    <name type="scientific">Citrobacter amalonaticus</name>
    <dbReference type="NCBI Taxonomy" id="35703"/>
    <lineage>
        <taxon>Bacteria</taxon>
        <taxon>Pseudomonadati</taxon>
        <taxon>Pseudomonadota</taxon>
        <taxon>Gammaproteobacteria</taxon>
        <taxon>Enterobacterales</taxon>
        <taxon>Enterobacteriaceae</taxon>
        <taxon>Citrobacter</taxon>
    </lineage>
</organism>
<proteinExistence type="predicted"/>
<reference evidence="1" key="1">
    <citation type="submission" date="2019-07" db="EMBL/GenBank/DDBJ databases">
        <title>KPC-2 carbapenem resistent Enterobacterales isolates from Germany.</title>
        <authorList>
            <person name="Yao Y."/>
            <person name="Falgenhauer L."/>
            <person name="Imirzalioglu C."/>
            <person name="Chakraborty T."/>
        </authorList>
    </citation>
    <scope>NUCLEOTIDE SEQUENCE</scope>
    <source>
        <strain evidence="1">CA13304</strain>
    </source>
</reference>
<comment type="caution">
    <text evidence="1">The sequence shown here is derived from an EMBL/GenBank/DDBJ whole genome shotgun (WGS) entry which is preliminary data.</text>
</comment>
<evidence type="ECO:0008006" key="3">
    <source>
        <dbReference type="Google" id="ProtNLM"/>
    </source>
</evidence>
<name>A0A8I0MM59_CITAM</name>
<dbReference type="RefSeq" id="WP_058654129.1">
    <property type="nucleotide sequence ID" value="NZ_JADVIC010000001.1"/>
</dbReference>
<dbReference type="GeneID" id="61385750"/>
<dbReference type="SUPFAM" id="SSF52200">
    <property type="entry name" value="Toll/Interleukin receptor TIR domain"/>
    <property type="match status" value="1"/>
</dbReference>
<dbReference type="Proteomes" id="UP000656723">
    <property type="component" value="Unassembled WGS sequence"/>
</dbReference>
<protein>
    <recommendedName>
        <fullName evidence="3">Toll/interleukin-1 receptor domain-containing protein</fullName>
    </recommendedName>
</protein>
<evidence type="ECO:0000313" key="1">
    <source>
        <dbReference type="EMBL" id="MBE0129382.1"/>
    </source>
</evidence>
<accession>A0A8I0MM59</accession>
<dbReference type="Gene3D" id="3.40.50.10140">
    <property type="entry name" value="Toll/interleukin-1 receptor homology (TIR) domain"/>
    <property type="match status" value="1"/>
</dbReference>
<dbReference type="InterPro" id="IPR035897">
    <property type="entry name" value="Toll_tir_struct_dom_sf"/>
</dbReference>
<dbReference type="EMBL" id="VKME01000013">
    <property type="protein sequence ID" value="MBE0129382.1"/>
    <property type="molecule type" value="Genomic_DNA"/>
</dbReference>